<feature type="compositionally biased region" description="Polar residues" evidence="1">
    <location>
        <begin position="193"/>
        <end position="202"/>
    </location>
</feature>
<feature type="region of interest" description="Disordered" evidence="1">
    <location>
        <begin position="235"/>
        <end position="275"/>
    </location>
</feature>
<organism evidence="2 3">
    <name type="scientific">Acidithiobacillus ferrooxidans</name>
    <name type="common">Thiobacillus ferrooxidans</name>
    <dbReference type="NCBI Taxonomy" id="920"/>
    <lineage>
        <taxon>Bacteria</taxon>
        <taxon>Pseudomonadati</taxon>
        <taxon>Pseudomonadota</taxon>
        <taxon>Acidithiobacillia</taxon>
        <taxon>Acidithiobacillales</taxon>
        <taxon>Acidithiobacillaceae</taxon>
        <taxon>Acidithiobacillus</taxon>
    </lineage>
</organism>
<feature type="region of interest" description="Disordered" evidence="1">
    <location>
        <begin position="190"/>
        <end position="223"/>
    </location>
</feature>
<evidence type="ECO:0000256" key="1">
    <source>
        <dbReference type="SAM" id="MobiDB-lite"/>
    </source>
</evidence>
<comment type="caution">
    <text evidence="2">The sequence shown here is derived from an EMBL/GenBank/DDBJ whole genome shotgun (WGS) entry which is preliminary data.</text>
</comment>
<feature type="compositionally biased region" description="Basic and acidic residues" evidence="1">
    <location>
        <begin position="253"/>
        <end position="264"/>
    </location>
</feature>
<dbReference type="Proteomes" id="UP000248886">
    <property type="component" value="Unassembled WGS sequence"/>
</dbReference>
<gene>
    <name evidence="2" type="ORF">DN052_02960</name>
</gene>
<protein>
    <recommendedName>
        <fullName evidence="4">Transposase DDE domain-containing protein</fullName>
    </recommendedName>
</protein>
<proteinExistence type="predicted"/>
<evidence type="ECO:0000313" key="2">
    <source>
        <dbReference type="EMBL" id="PZD82032.1"/>
    </source>
</evidence>
<name>A0A2W1KHY0_ACIFR</name>
<dbReference type="AlphaFoldDB" id="A0A2W1KHY0"/>
<accession>A0A2W1KHY0</accession>
<sequence length="275" mass="30542">MQKMARTVLPFKLAATEESMTAQSGLVLLGEFAQGAGLHRWLEREMPKPGSGHAYTATEHVLPLILMLTGGGRSLEDLRMVHGDSALRRLLHLDRLPSSDAAGDWLRRAGESKGLAGLDRVNQRVVERRLRKFGRTAHTLDIDATQIIAEKRSTEWTYKGERGDMPMVGHLAEAGVVIHDDFRAGNVAPALQAASQRQSRLHQSLRGAATERPSPRGDPRGFCQLSGRSLQLLRRDRQDFRHRRQAGCPDPGGYRRDSRIRLDPPRGLCRGGDRA</sequence>
<evidence type="ECO:0000313" key="3">
    <source>
        <dbReference type="Proteomes" id="UP000248886"/>
    </source>
</evidence>
<dbReference type="EMBL" id="QKQP01000001">
    <property type="protein sequence ID" value="PZD82032.1"/>
    <property type="molecule type" value="Genomic_DNA"/>
</dbReference>
<evidence type="ECO:0008006" key="4">
    <source>
        <dbReference type="Google" id="ProtNLM"/>
    </source>
</evidence>
<reference evidence="2 3" key="1">
    <citation type="submission" date="2018-06" db="EMBL/GenBank/DDBJ databases">
        <title>Draft sequence of Acidithiobacillus ferrooxidans CCM 4253.</title>
        <authorList>
            <person name="Moya-Beltran A."/>
            <person name="Castro M."/>
            <person name="Covarrubias P.C."/>
            <person name="Issotta F."/>
            <person name="Janiczek O."/>
            <person name="Mandl M."/>
            <person name="Kucera J."/>
            <person name="Quatrini R."/>
        </authorList>
    </citation>
    <scope>NUCLEOTIDE SEQUENCE [LARGE SCALE GENOMIC DNA]</scope>
    <source>
        <strain evidence="2 3">CCM 4253</strain>
    </source>
</reference>